<reference evidence="2 3" key="1">
    <citation type="submission" date="2018-10" db="EMBL/GenBank/DDBJ databases">
        <title>Comparative Genomics Analysis of the Streptococcus dysgalactiae subspecies dysgalactiae.</title>
        <authorList>
            <person name="Koh T.H."/>
            <person name="Abdul Rahman N."/>
            <person name="Sessions O.M."/>
        </authorList>
    </citation>
    <scope>NUCLEOTIDE SEQUENCE [LARGE SCALE GENOMIC DNA]</scope>
    <source>
        <strain evidence="2 3">DB60705-15</strain>
    </source>
</reference>
<evidence type="ECO:0000259" key="1">
    <source>
        <dbReference type="PROSITE" id="PS51737"/>
    </source>
</evidence>
<evidence type="ECO:0000313" key="2">
    <source>
        <dbReference type="EMBL" id="QGH02268.1"/>
    </source>
</evidence>
<dbReference type="PROSITE" id="PS51737">
    <property type="entry name" value="RECOMBINASE_DNA_BIND"/>
    <property type="match status" value="1"/>
</dbReference>
<dbReference type="GO" id="GO:0003677">
    <property type="term" value="F:DNA binding"/>
    <property type="evidence" value="ECO:0007669"/>
    <property type="project" value="InterPro"/>
</dbReference>
<accession>A0A9X7X8G9</accession>
<dbReference type="AlphaFoldDB" id="A0A9X7X8G9"/>
<dbReference type="InterPro" id="IPR038109">
    <property type="entry name" value="DNA_bind_recomb_sf"/>
</dbReference>
<dbReference type="GO" id="GO:0000150">
    <property type="term" value="F:DNA strand exchange activity"/>
    <property type="evidence" value="ECO:0007669"/>
    <property type="project" value="InterPro"/>
</dbReference>
<sequence>MRVDFEREVTRMNNTMPYGYTIKNGAIIADELRSNQVQDFFRLYLDGLGLKEAGKQSGINKQHSVMKHILMNEIYLGTEIYPQIIDDDTFHQAHLEQEKRGKHLRKPQKAKPVERKEIPIQFEMGAVIETYSDPFKQAQYAYSKVKEAE</sequence>
<dbReference type="InterPro" id="IPR011109">
    <property type="entry name" value="DNA_bind_recombinase_dom"/>
</dbReference>
<dbReference type="Gene3D" id="3.90.1750.20">
    <property type="entry name" value="Putative Large Serine Recombinase, Chain B, Domain 2"/>
    <property type="match status" value="1"/>
</dbReference>
<protein>
    <recommendedName>
        <fullName evidence="1">Recombinase domain-containing protein</fullName>
    </recommendedName>
</protein>
<evidence type="ECO:0000313" key="3">
    <source>
        <dbReference type="Proteomes" id="UP000347383"/>
    </source>
</evidence>
<proteinExistence type="predicted"/>
<organism evidence="2 3">
    <name type="scientific">Streptococcus dysgalactiae subsp. dysgalactiae</name>
    <dbReference type="NCBI Taxonomy" id="99822"/>
    <lineage>
        <taxon>Bacteria</taxon>
        <taxon>Bacillati</taxon>
        <taxon>Bacillota</taxon>
        <taxon>Bacilli</taxon>
        <taxon>Lactobacillales</taxon>
        <taxon>Streptococcaceae</taxon>
        <taxon>Streptococcus</taxon>
    </lineage>
</organism>
<name>A0A9X7X8G9_STRDY</name>
<gene>
    <name evidence="2" type="ORF">EA457_06795</name>
</gene>
<dbReference type="Proteomes" id="UP000347383">
    <property type="component" value="Chromosome"/>
</dbReference>
<dbReference type="EMBL" id="CP033165">
    <property type="protein sequence ID" value="QGH02268.1"/>
    <property type="molecule type" value="Genomic_DNA"/>
</dbReference>
<feature type="domain" description="Recombinase" evidence="1">
    <location>
        <begin position="17"/>
        <end position="103"/>
    </location>
</feature>